<proteinExistence type="predicted"/>
<keyword evidence="3" id="KW-0804">Transcription</keyword>
<evidence type="ECO:0000256" key="1">
    <source>
        <dbReference type="ARBA" id="ARBA00023015"/>
    </source>
</evidence>
<dbReference type="InterPro" id="IPR039422">
    <property type="entry name" value="MarR/SlyA-like"/>
</dbReference>
<evidence type="ECO:0000313" key="5">
    <source>
        <dbReference type="EMBL" id="AVX05471.1"/>
    </source>
</evidence>
<organism evidence="5 6">
    <name type="scientific">Maritalea myrionectae</name>
    <dbReference type="NCBI Taxonomy" id="454601"/>
    <lineage>
        <taxon>Bacteria</taxon>
        <taxon>Pseudomonadati</taxon>
        <taxon>Pseudomonadota</taxon>
        <taxon>Alphaproteobacteria</taxon>
        <taxon>Hyphomicrobiales</taxon>
        <taxon>Devosiaceae</taxon>
        <taxon>Maritalea</taxon>
    </lineage>
</organism>
<evidence type="ECO:0000313" key="6">
    <source>
        <dbReference type="Proteomes" id="UP000258927"/>
    </source>
</evidence>
<dbReference type="InterPro" id="IPR023187">
    <property type="entry name" value="Tscrpt_reg_MarR-type_CS"/>
</dbReference>
<keyword evidence="6" id="KW-1185">Reference proteome</keyword>
<evidence type="ECO:0000259" key="4">
    <source>
        <dbReference type="PROSITE" id="PS50995"/>
    </source>
</evidence>
<dbReference type="PANTHER" id="PTHR33164">
    <property type="entry name" value="TRANSCRIPTIONAL REGULATOR, MARR FAMILY"/>
    <property type="match status" value="1"/>
</dbReference>
<dbReference type="SUPFAM" id="SSF46785">
    <property type="entry name" value="Winged helix' DNA-binding domain"/>
    <property type="match status" value="1"/>
</dbReference>
<dbReference type="AlphaFoldDB" id="A0A2R4MHE0"/>
<dbReference type="GO" id="GO:0003700">
    <property type="term" value="F:DNA-binding transcription factor activity"/>
    <property type="evidence" value="ECO:0007669"/>
    <property type="project" value="InterPro"/>
</dbReference>
<dbReference type="EMBL" id="CP021330">
    <property type="protein sequence ID" value="AVX05471.1"/>
    <property type="molecule type" value="Genomic_DNA"/>
</dbReference>
<evidence type="ECO:0000256" key="2">
    <source>
        <dbReference type="ARBA" id="ARBA00023125"/>
    </source>
</evidence>
<dbReference type="Gene3D" id="1.10.10.10">
    <property type="entry name" value="Winged helix-like DNA-binding domain superfamily/Winged helix DNA-binding domain"/>
    <property type="match status" value="1"/>
</dbReference>
<dbReference type="PROSITE" id="PS50995">
    <property type="entry name" value="HTH_MARR_2"/>
    <property type="match status" value="1"/>
</dbReference>
<dbReference type="InterPro" id="IPR036388">
    <property type="entry name" value="WH-like_DNA-bd_sf"/>
</dbReference>
<dbReference type="Pfam" id="PF13601">
    <property type="entry name" value="HTH_34"/>
    <property type="match status" value="1"/>
</dbReference>
<dbReference type="InterPro" id="IPR000835">
    <property type="entry name" value="HTH_MarR-typ"/>
</dbReference>
<dbReference type="GO" id="GO:0003677">
    <property type="term" value="F:DNA binding"/>
    <property type="evidence" value="ECO:0007669"/>
    <property type="project" value="UniProtKB-KW"/>
</dbReference>
<dbReference type="SMART" id="SM00347">
    <property type="entry name" value="HTH_MARR"/>
    <property type="match status" value="1"/>
</dbReference>
<dbReference type="PANTHER" id="PTHR33164:SF43">
    <property type="entry name" value="HTH-TYPE TRANSCRIPTIONAL REPRESSOR YETL"/>
    <property type="match status" value="1"/>
</dbReference>
<dbReference type="InterPro" id="IPR036390">
    <property type="entry name" value="WH_DNA-bd_sf"/>
</dbReference>
<reference evidence="5 6" key="1">
    <citation type="submission" date="2017-05" db="EMBL/GenBank/DDBJ databases">
        <title>Genome Analysis of Maritalea myrionectae HL2708#5.</title>
        <authorList>
            <consortium name="Cotde Inc.-PKNU"/>
            <person name="Jang D."/>
            <person name="Oh H.-M."/>
        </authorList>
    </citation>
    <scope>NUCLEOTIDE SEQUENCE [LARGE SCALE GENOMIC DNA]</scope>
    <source>
        <strain evidence="5 6">HL2708#5</strain>
    </source>
</reference>
<dbReference type="PRINTS" id="PR00598">
    <property type="entry name" value="HTHMARR"/>
</dbReference>
<protein>
    <recommendedName>
        <fullName evidence="4">HTH marR-type domain-containing protein</fullName>
    </recommendedName>
</protein>
<keyword evidence="2" id="KW-0238">DNA-binding</keyword>
<dbReference type="KEGG" id="mmyr:MXMO3_02963"/>
<dbReference type="InterPro" id="IPR027395">
    <property type="entry name" value="WH_DNA-bd_dom"/>
</dbReference>
<dbReference type="STRING" id="1122213.GCA_000423365_00604"/>
<evidence type="ECO:0000256" key="3">
    <source>
        <dbReference type="ARBA" id="ARBA00023163"/>
    </source>
</evidence>
<feature type="domain" description="HTH marR-type" evidence="4">
    <location>
        <begin position="16"/>
        <end position="150"/>
    </location>
</feature>
<keyword evidence="1" id="KW-0805">Transcription regulation</keyword>
<accession>A0A2R4MHE0</accession>
<dbReference type="Proteomes" id="UP000258927">
    <property type="component" value="Chromosome"/>
</dbReference>
<dbReference type="PROSITE" id="PS01117">
    <property type="entry name" value="HTH_MARR_1"/>
    <property type="match status" value="1"/>
</dbReference>
<sequence>MSATDPVTGHPMSKQRLRLWLHMLKTARFVENELRERMRITYQSTLPRFDVMAMLDRTREGLLMSQLSQQLMVSNGNVTGIIDRLVQDGYVVRVSVKGDKRATLVRLTPKGVEKFAEMAAEHERWIDELMDNVQDSDIEHFVDALNHIRKDHQHD</sequence>
<dbReference type="RefSeq" id="WP_027833794.1">
    <property type="nucleotide sequence ID" value="NZ_CP021330.1"/>
</dbReference>
<dbReference type="GO" id="GO:0006950">
    <property type="term" value="P:response to stress"/>
    <property type="evidence" value="ECO:0007669"/>
    <property type="project" value="TreeGrafter"/>
</dbReference>
<name>A0A2R4MHE0_9HYPH</name>
<gene>
    <name evidence="5" type="ORF">MXMO3_02963</name>
</gene>